<evidence type="ECO:0000313" key="2">
    <source>
        <dbReference type="EMBL" id="THF53700.1"/>
    </source>
</evidence>
<protein>
    <recommendedName>
        <fullName evidence="4">DUF1311 domain-containing protein</fullName>
    </recommendedName>
</protein>
<feature type="signal peptide" evidence="1">
    <location>
        <begin position="1"/>
        <end position="19"/>
    </location>
</feature>
<sequence>MRIYLLHIILIAFAFPVNAAEDSTCAYMGKFAAKFMELRQHEVDLTDTMKLAADIAQDETHRKIYVSMVLQAYGEPVYDTPKMQRQAISRFSNRMQLICYKNYKDL</sequence>
<dbReference type="Proteomes" id="UP000310754">
    <property type="component" value="Unassembled WGS sequence"/>
</dbReference>
<evidence type="ECO:0000313" key="3">
    <source>
        <dbReference type="Proteomes" id="UP000310754"/>
    </source>
</evidence>
<keyword evidence="1" id="KW-0732">Signal</keyword>
<keyword evidence="3" id="KW-1185">Reference proteome</keyword>
<dbReference type="AlphaFoldDB" id="A0A4S4A5A5"/>
<gene>
    <name evidence="2" type="ORF">E6C51_00845</name>
</gene>
<dbReference type="EMBL" id="SSOA01000001">
    <property type="protein sequence ID" value="THF53700.1"/>
    <property type="molecule type" value="Genomic_DNA"/>
</dbReference>
<reference evidence="2 3" key="1">
    <citation type="submission" date="2019-04" db="EMBL/GenBank/DDBJ databases">
        <title>Rhizobium terrae sp. nov., isolated from a paddy soil.</title>
        <authorList>
            <person name="Lin S.-Y."/>
            <person name="Hameed A."/>
            <person name="Huang H.-I."/>
            <person name="Young C.-C."/>
        </authorList>
    </citation>
    <scope>NUCLEOTIDE SEQUENCE [LARGE SCALE GENOMIC DNA]</scope>
    <source>
        <strain evidence="2 3">CC-HIH110</strain>
    </source>
</reference>
<feature type="chain" id="PRO_5020459932" description="DUF1311 domain-containing protein" evidence="1">
    <location>
        <begin position="20"/>
        <end position="106"/>
    </location>
</feature>
<accession>A0A4S4A5A5</accession>
<evidence type="ECO:0000256" key="1">
    <source>
        <dbReference type="SAM" id="SignalP"/>
    </source>
</evidence>
<comment type="caution">
    <text evidence="2">The sequence shown here is derived from an EMBL/GenBank/DDBJ whole genome shotgun (WGS) entry which is preliminary data.</text>
</comment>
<name>A0A4S4A5A5_9HYPH</name>
<evidence type="ECO:0008006" key="4">
    <source>
        <dbReference type="Google" id="ProtNLM"/>
    </source>
</evidence>
<proteinExistence type="predicted"/>
<dbReference type="RefSeq" id="WP_190234709.1">
    <property type="nucleotide sequence ID" value="NZ_SSOA01000001.1"/>
</dbReference>
<organism evidence="2 3">
    <name type="scientific">Allorhizobium terrae</name>
    <dbReference type="NCBI Taxonomy" id="1848972"/>
    <lineage>
        <taxon>Bacteria</taxon>
        <taxon>Pseudomonadati</taxon>
        <taxon>Pseudomonadota</taxon>
        <taxon>Alphaproteobacteria</taxon>
        <taxon>Hyphomicrobiales</taxon>
        <taxon>Rhizobiaceae</taxon>
        <taxon>Rhizobium/Agrobacterium group</taxon>
        <taxon>Allorhizobium</taxon>
    </lineage>
</organism>